<dbReference type="InterPro" id="IPR002781">
    <property type="entry name" value="TM_pro_TauE-like"/>
</dbReference>
<keyword evidence="10" id="KW-1185">Reference proteome</keyword>
<feature type="transmembrane region" description="Helical" evidence="8">
    <location>
        <begin position="197"/>
        <end position="219"/>
    </location>
</feature>
<dbReference type="AlphaFoldDB" id="A0A285VMA4"/>
<gene>
    <name evidence="9" type="ORF">SAMN05421879_104150</name>
</gene>
<comment type="subcellular location">
    <subcellularLocation>
        <location evidence="1 8">Cell membrane</location>
        <topology evidence="1 8">Multi-pass membrane protein</topology>
    </subcellularLocation>
</comment>
<feature type="transmembrane region" description="Helical" evidence="8">
    <location>
        <begin position="239"/>
        <end position="257"/>
    </location>
</feature>
<evidence type="ECO:0000256" key="8">
    <source>
        <dbReference type="RuleBase" id="RU363041"/>
    </source>
</evidence>
<feature type="transmembrane region" description="Helical" evidence="8">
    <location>
        <begin position="105"/>
        <end position="123"/>
    </location>
</feature>
<protein>
    <recommendedName>
        <fullName evidence="8">Probable membrane transporter protein</fullName>
    </recommendedName>
</protein>
<evidence type="ECO:0000313" key="10">
    <source>
        <dbReference type="Proteomes" id="UP000219688"/>
    </source>
</evidence>
<keyword evidence="4 8" id="KW-1003">Cell membrane</keyword>
<evidence type="ECO:0000256" key="2">
    <source>
        <dbReference type="ARBA" id="ARBA00009142"/>
    </source>
</evidence>
<dbReference type="GO" id="GO:0005886">
    <property type="term" value="C:plasma membrane"/>
    <property type="evidence" value="ECO:0007669"/>
    <property type="project" value="UniProtKB-SubCell"/>
</dbReference>
<dbReference type="STRING" id="1122622.GCA_000421185_00923"/>
<dbReference type="PANTHER" id="PTHR30269:SF0">
    <property type="entry name" value="MEMBRANE TRANSPORTER PROTEIN YFCA-RELATED"/>
    <property type="match status" value="1"/>
</dbReference>
<keyword evidence="5 8" id="KW-0812">Transmembrane</keyword>
<evidence type="ECO:0000256" key="3">
    <source>
        <dbReference type="ARBA" id="ARBA00022448"/>
    </source>
</evidence>
<evidence type="ECO:0000256" key="1">
    <source>
        <dbReference type="ARBA" id="ARBA00004651"/>
    </source>
</evidence>
<dbReference type="RefSeq" id="WP_097187787.1">
    <property type="nucleotide sequence ID" value="NZ_OBQK01000004.1"/>
</dbReference>
<organism evidence="9 10">
    <name type="scientific">Ornithinimicrobium cerasi</name>
    <dbReference type="NCBI Taxonomy" id="2248773"/>
    <lineage>
        <taxon>Bacteria</taxon>
        <taxon>Bacillati</taxon>
        <taxon>Actinomycetota</taxon>
        <taxon>Actinomycetes</taxon>
        <taxon>Micrococcales</taxon>
        <taxon>Ornithinimicrobiaceae</taxon>
        <taxon>Ornithinimicrobium</taxon>
    </lineage>
</organism>
<dbReference type="InterPro" id="IPR052017">
    <property type="entry name" value="TSUP"/>
</dbReference>
<dbReference type="PANTHER" id="PTHR30269">
    <property type="entry name" value="TRANSMEMBRANE PROTEIN YFCA"/>
    <property type="match status" value="1"/>
</dbReference>
<dbReference type="Pfam" id="PF01925">
    <property type="entry name" value="TauE"/>
    <property type="match status" value="1"/>
</dbReference>
<name>A0A285VMA4_9MICO</name>
<feature type="transmembrane region" description="Helical" evidence="8">
    <location>
        <begin position="80"/>
        <end position="99"/>
    </location>
</feature>
<reference evidence="10" key="1">
    <citation type="submission" date="2017-08" db="EMBL/GenBank/DDBJ databases">
        <authorList>
            <person name="Varghese N."/>
            <person name="Submissions S."/>
        </authorList>
    </citation>
    <scope>NUCLEOTIDE SEQUENCE [LARGE SCALE GENOMIC DNA]</scope>
    <source>
        <strain evidence="10">USBA17B2</strain>
    </source>
</reference>
<comment type="similarity">
    <text evidence="2 8">Belongs to the 4-toluene sulfonate uptake permease (TSUP) (TC 2.A.102) family.</text>
</comment>
<evidence type="ECO:0000256" key="4">
    <source>
        <dbReference type="ARBA" id="ARBA00022475"/>
    </source>
</evidence>
<feature type="transmembrane region" description="Helical" evidence="8">
    <location>
        <begin position="144"/>
        <end position="162"/>
    </location>
</feature>
<evidence type="ECO:0000256" key="6">
    <source>
        <dbReference type="ARBA" id="ARBA00022989"/>
    </source>
</evidence>
<dbReference type="Proteomes" id="UP000219688">
    <property type="component" value="Unassembled WGS sequence"/>
</dbReference>
<keyword evidence="7 8" id="KW-0472">Membrane</keyword>
<evidence type="ECO:0000256" key="7">
    <source>
        <dbReference type="ARBA" id="ARBA00023136"/>
    </source>
</evidence>
<keyword evidence="6 8" id="KW-1133">Transmembrane helix</keyword>
<sequence>MLETLDPGVLTFLALAGLAAGFVDAVVGGGGLIQLPALLVGLPGASPVQLLATNKLGSIMGTATSSITYYRRIRPDLRTAVPLALAAFAGSVGGASLAFLLTREAFNPIILVVLVGVGLYTLARPSMGQLQRLRFGHRRPRRHLAATLLIGVLVGSYDGALGPGTGSFFVFALVSALGYGFLEASAKAKIANFATNLAALVVFVPQGAVIWQVGLLMGACNVLGGYLGTRVAVARGSRFVRVFFVVVLAAFVVRIGVDTWRQLVP</sequence>
<evidence type="ECO:0000256" key="5">
    <source>
        <dbReference type="ARBA" id="ARBA00022692"/>
    </source>
</evidence>
<feature type="transmembrane region" description="Helical" evidence="8">
    <location>
        <begin position="168"/>
        <end position="185"/>
    </location>
</feature>
<accession>A0A285VMA4</accession>
<proteinExistence type="inferred from homology"/>
<dbReference type="EMBL" id="OBQK01000004">
    <property type="protein sequence ID" value="SOC55093.1"/>
    <property type="molecule type" value="Genomic_DNA"/>
</dbReference>
<evidence type="ECO:0000313" key="9">
    <source>
        <dbReference type="EMBL" id="SOC55093.1"/>
    </source>
</evidence>
<keyword evidence="3" id="KW-0813">Transport</keyword>